<feature type="region of interest" description="Disordered" evidence="1">
    <location>
        <begin position="177"/>
        <end position="196"/>
    </location>
</feature>
<feature type="signal peptide" evidence="2">
    <location>
        <begin position="1"/>
        <end position="32"/>
    </location>
</feature>
<keyword evidence="4" id="KW-1185">Reference proteome</keyword>
<dbReference type="AlphaFoldDB" id="A0A7L4ZUS2"/>
<name>A0A7L4ZUS2_9BACT</name>
<evidence type="ECO:0000256" key="2">
    <source>
        <dbReference type="SAM" id="SignalP"/>
    </source>
</evidence>
<evidence type="ECO:0000313" key="4">
    <source>
        <dbReference type="Proteomes" id="UP000326380"/>
    </source>
</evidence>
<dbReference type="EMBL" id="VTWU01000004">
    <property type="protein sequence ID" value="KAA9332443.1"/>
    <property type="molecule type" value="Genomic_DNA"/>
</dbReference>
<keyword evidence="2" id="KW-0732">Signal</keyword>
<proteinExistence type="predicted"/>
<evidence type="ECO:0000313" key="3">
    <source>
        <dbReference type="EMBL" id="KAA9332443.1"/>
    </source>
</evidence>
<protein>
    <submittedName>
        <fullName evidence="3">Uncharacterized protein</fullName>
    </submittedName>
</protein>
<dbReference type="PROSITE" id="PS51257">
    <property type="entry name" value="PROKAR_LIPOPROTEIN"/>
    <property type="match status" value="1"/>
</dbReference>
<accession>A0A7L4ZUS2</accession>
<dbReference type="Proteomes" id="UP000326380">
    <property type="component" value="Unassembled WGS sequence"/>
</dbReference>
<reference evidence="3 4" key="1">
    <citation type="submission" date="2019-09" db="EMBL/GenBank/DDBJ databases">
        <title>Genome sequence of Hymenobacter sp. M3.</title>
        <authorList>
            <person name="Srinivasan S."/>
        </authorList>
    </citation>
    <scope>NUCLEOTIDE SEQUENCE [LARGE SCALE GENOMIC DNA]</scope>
    <source>
        <strain evidence="3 4">M3</strain>
    </source>
</reference>
<gene>
    <name evidence="3" type="ORF">F0P96_13300</name>
</gene>
<sequence>MPRFFLCHLKILPAVPRLFVVLSLLLSAGVLAGCCGAVSCDCQDERDDALFFRYSTDTTGTGTGFRAAEVDTVVVVRYVHPDDATTAGNDTVRLVRPRATAAATPVIIDNATPFAVRSGRKLSAYRYALLLPGRQRLRPVQRDTISGIELQGKLDSDGCCTCYQNTTKSLLVNRQRVDAHDPTSQDEPVEVELRRR</sequence>
<feature type="chain" id="PRO_5043814805" evidence="2">
    <location>
        <begin position="33"/>
        <end position="196"/>
    </location>
</feature>
<evidence type="ECO:0000256" key="1">
    <source>
        <dbReference type="SAM" id="MobiDB-lite"/>
    </source>
</evidence>
<dbReference type="RefSeq" id="WP_151079384.1">
    <property type="nucleotide sequence ID" value="NZ_CP047647.1"/>
</dbReference>
<comment type="caution">
    <text evidence="3">The sequence shown here is derived from an EMBL/GenBank/DDBJ whole genome shotgun (WGS) entry which is preliminary data.</text>
</comment>
<organism evidence="3 4">
    <name type="scientific">Hymenobacter busanensis</name>
    <dbReference type="NCBI Taxonomy" id="2607656"/>
    <lineage>
        <taxon>Bacteria</taxon>
        <taxon>Pseudomonadati</taxon>
        <taxon>Bacteroidota</taxon>
        <taxon>Cytophagia</taxon>
        <taxon>Cytophagales</taxon>
        <taxon>Hymenobacteraceae</taxon>
        <taxon>Hymenobacter</taxon>
    </lineage>
</organism>